<gene>
    <name evidence="2" type="ORF">Cni_G27823</name>
</gene>
<sequence>MGLAELVIQADLPTSPPPISTARINARPLQEDPSKLSKSTGEEEQEEEDYHCVTPKSEESTAVKPAAAAAVLVCPPAPRKPRRRPAKRKHSSLRTAAGYFPVPDDLTLLFVPATKKVRLAG</sequence>
<protein>
    <submittedName>
        <fullName evidence="2">Uncharacterized protein</fullName>
    </submittedName>
</protein>
<keyword evidence="3" id="KW-1185">Reference proteome</keyword>
<evidence type="ECO:0000256" key="1">
    <source>
        <dbReference type="SAM" id="MobiDB-lite"/>
    </source>
</evidence>
<organism evidence="2 3">
    <name type="scientific">Canna indica</name>
    <name type="common">Indian-shot</name>
    <dbReference type="NCBI Taxonomy" id="4628"/>
    <lineage>
        <taxon>Eukaryota</taxon>
        <taxon>Viridiplantae</taxon>
        <taxon>Streptophyta</taxon>
        <taxon>Embryophyta</taxon>
        <taxon>Tracheophyta</taxon>
        <taxon>Spermatophyta</taxon>
        <taxon>Magnoliopsida</taxon>
        <taxon>Liliopsida</taxon>
        <taxon>Zingiberales</taxon>
        <taxon>Cannaceae</taxon>
        <taxon>Canna</taxon>
    </lineage>
</organism>
<dbReference type="Proteomes" id="UP001327560">
    <property type="component" value="Chromosome 9"/>
</dbReference>
<dbReference type="InterPro" id="IPR053115">
    <property type="entry name" value="CDK_inhibitor"/>
</dbReference>
<dbReference type="PANTHER" id="PTHR35162:SF2">
    <property type="entry name" value="OS08G0516600 PROTEIN"/>
    <property type="match status" value="1"/>
</dbReference>
<reference evidence="2 3" key="1">
    <citation type="submission" date="2023-10" db="EMBL/GenBank/DDBJ databases">
        <title>Chromosome-scale genome assembly provides insights into flower coloration mechanisms of Canna indica.</title>
        <authorList>
            <person name="Li C."/>
        </authorList>
    </citation>
    <scope>NUCLEOTIDE SEQUENCE [LARGE SCALE GENOMIC DNA]</scope>
    <source>
        <tissue evidence="2">Flower</tissue>
    </source>
</reference>
<feature type="region of interest" description="Disordered" evidence="1">
    <location>
        <begin position="1"/>
        <end position="59"/>
    </location>
</feature>
<evidence type="ECO:0000313" key="3">
    <source>
        <dbReference type="Proteomes" id="UP001327560"/>
    </source>
</evidence>
<accession>A0AAQ3QNA5</accession>
<evidence type="ECO:0000313" key="2">
    <source>
        <dbReference type="EMBL" id="WOL19026.1"/>
    </source>
</evidence>
<name>A0AAQ3QNA5_9LILI</name>
<dbReference type="EMBL" id="CP136898">
    <property type="protein sequence ID" value="WOL19026.1"/>
    <property type="molecule type" value="Genomic_DNA"/>
</dbReference>
<dbReference type="PANTHER" id="PTHR35162">
    <property type="entry name" value="OS08G0516600 PROTEIN"/>
    <property type="match status" value="1"/>
</dbReference>
<dbReference type="AlphaFoldDB" id="A0AAQ3QNA5"/>
<proteinExistence type="predicted"/>